<dbReference type="NCBIfam" id="TIGR01777">
    <property type="entry name" value="yfcH"/>
    <property type="match status" value="1"/>
</dbReference>
<keyword evidence="6" id="KW-1185">Reference proteome</keyword>
<dbReference type="PANTHER" id="PTHR11092">
    <property type="entry name" value="SUGAR NUCLEOTIDE EPIMERASE RELATED"/>
    <property type="match status" value="1"/>
</dbReference>
<feature type="domain" description="DUF1731" evidence="4">
    <location>
        <begin position="459"/>
        <end position="507"/>
    </location>
</feature>
<dbReference type="Gene3D" id="3.30.530.20">
    <property type="match status" value="1"/>
</dbReference>
<dbReference type="Proteomes" id="UP001575652">
    <property type="component" value="Unassembled WGS sequence"/>
</dbReference>
<organism evidence="5 6">
    <name type="scientific">Arthrobacter halodurans</name>
    <dbReference type="NCBI Taxonomy" id="516699"/>
    <lineage>
        <taxon>Bacteria</taxon>
        <taxon>Bacillati</taxon>
        <taxon>Actinomycetota</taxon>
        <taxon>Actinomycetes</taxon>
        <taxon>Micrococcales</taxon>
        <taxon>Micrococcaceae</taxon>
        <taxon>Arthrobacter</taxon>
    </lineage>
</organism>
<protein>
    <submittedName>
        <fullName evidence="5">TIGR01777 family oxidoreductase</fullName>
    </submittedName>
</protein>
<dbReference type="SUPFAM" id="SSF51735">
    <property type="entry name" value="NAD(P)-binding Rossmann-fold domains"/>
    <property type="match status" value="1"/>
</dbReference>
<evidence type="ECO:0000259" key="4">
    <source>
        <dbReference type="Pfam" id="PF08338"/>
    </source>
</evidence>
<evidence type="ECO:0000313" key="6">
    <source>
        <dbReference type="Proteomes" id="UP001575652"/>
    </source>
</evidence>
<feature type="region of interest" description="Disordered" evidence="2">
    <location>
        <begin position="315"/>
        <end position="339"/>
    </location>
</feature>
<dbReference type="Gene3D" id="3.40.50.720">
    <property type="entry name" value="NAD(P)-binding Rossmann-like Domain"/>
    <property type="match status" value="1"/>
</dbReference>
<dbReference type="EMBL" id="JBHDLJ010000010">
    <property type="protein sequence ID" value="MFB0835442.1"/>
    <property type="molecule type" value="Genomic_DNA"/>
</dbReference>
<proteinExistence type="inferred from homology"/>
<sequence length="511" mass="54465">MAVFEHTTVLPHAREDVFAWFSRPGALPRLSPPFSGSVRRAPSRGIEVGSTAVLGIGAPGSLGMAAGAVAGAAGQALHLPGWARPELLWHARHTRLDPGRSFTDVMESGPLTRWEHTHTFDDATARDSGEPGAPGTVMVDRIEFELPLASSLRWDKAVGWSEDLFTRELRRIFAYRERQLRGDLRFHALHSGTPRTIAVAGASGTIGTQLCALLAGGGHRVLRLVRRPARHADEVRWDPEAGELDPADLAACDAVVNLAGEPIGGRFTPRTKQRILSSRTSGTALLARTLGVLAGDGRRRTFVCASGIGYYGASPEARGTADDGGPGTGDSGTRPLSEDASAGHDFLANVCRAWEQACDPAREAGVRVVTVRTGLVQTPAGGILQRLLPIYLAGVGGPLGEREWQSWIGIDDIIGIHAFAALEDPVAGPVNAVAPEPVTAGEYAKTLARVVRRPAAVRVPEFGPRLLLGEQGARELAHADQRVSAAKIESLGYEFRHRSLESALRHVLGRS</sequence>
<reference evidence="5 6" key="1">
    <citation type="submission" date="2024-09" db="EMBL/GenBank/DDBJ databases">
        <authorList>
            <person name="Salinas-Garcia M.A."/>
            <person name="Prieme A."/>
        </authorList>
    </citation>
    <scope>NUCLEOTIDE SEQUENCE [LARGE SCALE GENOMIC DNA]</scope>
    <source>
        <strain evidence="5 6">DSM 21081</strain>
    </source>
</reference>
<dbReference type="InterPro" id="IPR001509">
    <property type="entry name" value="Epimerase_deHydtase"/>
</dbReference>
<dbReference type="InterPro" id="IPR013549">
    <property type="entry name" value="DUF1731"/>
</dbReference>
<evidence type="ECO:0000256" key="1">
    <source>
        <dbReference type="ARBA" id="ARBA00009353"/>
    </source>
</evidence>
<dbReference type="RefSeq" id="WP_373972612.1">
    <property type="nucleotide sequence ID" value="NZ_JBHDLJ010000010.1"/>
</dbReference>
<dbReference type="PANTHER" id="PTHR11092:SF0">
    <property type="entry name" value="EPIMERASE FAMILY PROTEIN SDR39U1"/>
    <property type="match status" value="1"/>
</dbReference>
<comment type="similarity">
    <text evidence="1">Belongs to the NAD(P)-dependent epimerase/dehydratase family. SDR39U1 subfamily.</text>
</comment>
<dbReference type="InterPro" id="IPR010099">
    <property type="entry name" value="SDR39U1"/>
</dbReference>
<evidence type="ECO:0000313" key="5">
    <source>
        <dbReference type="EMBL" id="MFB0835442.1"/>
    </source>
</evidence>
<evidence type="ECO:0000259" key="3">
    <source>
        <dbReference type="Pfam" id="PF01370"/>
    </source>
</evidence>
<dbReference type="InterPro" id="IPR036291">
    <property type="entry name" value="NAD(P)-bd_dom_sf"/>
</dbReference>
<feature type="domain" description="NAD-dependent epimerase/dehydratase" evidence="3">
    <location>
        <begin position="197"/>
        <end position="316"/>
    </location>
</feature>
<evidence type="ECO:0000256" key="2">
    <source>
        <dbReference type="SAM" id="MobiDB-lite"/>
    </source>
</evidence>
<name>A0ABV4UPW8_9MICC</name>
<dbReference type="SUPFAM" id="SSF55961">
    <property type="entry name" value="Bet v1-like"/>
    <property type="match status" value="1"/>
</dbReference>
<dbReference type="Pfam" id="PF01370">
    <property type="entry name" value="Epimerase"/>
    <property type="match status" value="1"/>
</dbReference>
<dbReference type="Pfam" id="PF08338">
    <property type="entry name" value="DUF1731"/>
    <property type="match status" value="1"/>
</dbReference>
<dbReference type="InterPro" id="IPR023393">
    <property type="entry name" value="START-like_dom_sf"/>
</dbReference>
<dbReference type="CDD" id="cd07820">
    <property type="entry name" value="SRPBCC_3"/>
    <property type="match status" value="1"/>
</dbReference>
<comment type="caution">
    <text evidence="5">The sequence shown here is derived from an EMBL/GenBank/DDBJ whole genome shotgun (WGS) entry which is preliminary data.</text>
</comment>
<gene>
    <name evidence="5" type="ORF">ACETWP_12660</name>
</gene>
<accession>A0ABV4UPW8</accession>